<dbReference type="OrthoDB" id="268732at2"/>
<gene>
    <name evidence="4" type="ORF">HJA_00140</name>
</gene>
<dbReference type="Pfam" id="PF14229">
    <property type="entry name" value="DUF4332"/>
    <property type="match status" value="1"/>
</dbReference>
<feature type="region of interest" description="Disordered" evidence="1">
    <location>
        <begin position="405"/>
        <end position="539"/>
    </location>
</feature>
<dbReference type="GO" id="GO:0016788">
    <property type="term" value="F:hydrolase activity, acting on ester bonds"/>
    <property type="evidence" value="ECO:0007669"/>
    <property type="project" value="InterPro"/>
</dbReference>
<dbReference type="InterPro" id="IPR029002">
    <property type="entry name" value="PLPC/GPLD1"/>
</dbReference>
<dbReference type="Pfam" id="PF00882">
    <property type="entry name" value="Zn_dep_PLPC"/>
    <property type="match status" value="1"/>
</dbReference>
<evidence type="ECO:0000256" key="1">
    <source>
        <dbReference type="SAM" id="MobiDB-lite"/>
    </source>
</evidence>
<feature type="domain" description="Phospholipase C/D" evidence="2">
    <location>
        <begin position="16"/>
        <end position="137"/>
    </location>
</feature>
<evidence type="ECO:0000259" key="2">
    <source>
        <dbReference type="Pfam" id="PF00882"/>
    </source>
</evidence>
<name>A0A059FJR5_9PROT</name>
<dbReference type="Proteomes" id="UP000024816">
    <property type="component" value="Unassembled WGS sequence"/>
</dbReference>
<dbReference type="STRING" id="1280952.HJA_00140"/>
<protein>
    <recommendedName>
        <fullName evidence="6">DUF4332 domain-containing protein</fullName>
    </recommendedName>
</protein>
<feature type="compositionally biased region" description="Acidic residues" evidence="1">
    <location>
        <begin position="405"/>
        <end position="518"/>
    </location>
</feature>
<dbReference type="InterPro" id="IPR008947">
    <property type="entry name" value="PLipase_C/P1_nuclease_dom_sf"/>
</dbReference>
<dbReference type="CDD" id="cd10981">
    <property type="entry name" value="ZnPC_S1P1"/>
    <property type="match status" value="1"/>
</dbReference>
<dbReference type="InterPro" id="IPR025567">
    <property type="entry name" value="DUF4332"/>
</dbReference>
<proteinExistence type="predicted"/>
<dbReference type="RefSeq" id="WP_051597189.1">
    <property type="nucleotide sequence ID" value="NZ_ARYJ01000001.1"/>
</dbReference>
<dbReference type="AlphaFoldDB" id="A0A059FJR5"/>
<dbReference type="PATRIC" id="fig|1280952.3.peg.28"/>
<accession>A0A059FJR5</accession>
<evidence type="ECO:0008006" key="6">
    <source>
        <dbReference type="Google" id="ProtNLM"/>
    </source>
</evidence>
<comment type="caution">
    <text evidence="4">The sequence shown here is derived from an EMBL/GenBank/DDBJ whole genome shotgun (WGS) entry which is preliminary data.</text>
</comment>
<sequence length="664" mass="74304">MSLLERVVRAHRCRSTHHYIALDALSLIGGEQGEAWKSVFLVHHEHLLEGAKAPDAKFRDFKNHVCHVNEGLWGGAPGKAMEWYARSVELLRAKKWSKAAYALGVLSHYYADPIQPFHTGQTEEEGVIHRAVEWSIAKSRDVIDEIIEANGYPDIRVPAGPGFVADMVVEGATLSNTFYNTFIDHYDLDRGVSHPPSGLDDTMREGIAELVAYATAGFAVLVTQAVEEAAVAPPKVGLTLQGYIETLDIPLRWITAKLADVNDRAQVERMYKEFQKTGKVIKTLPEDDKIIRKKHAAQVLRVPLKELDKQEIRPIGTAHVLPEGEAPVVTEAPEAEIAEEDIILDEAAEIEADAEEIAVGEIESNDVEAEALDVEDDVDVEEELILDEADLAAIEEAGLDVDAEIEEEAELSAGDDEDEDDEAYESDEDEDEYEDDEEEDEDFDEEDEDDEDFDEDEDDEEYDEDDESEEYDEEEDYEESEYEDEDDYEAEEYDDSAEEVSGDEVDEIAASEEEDDASADAPHVRSSGLTRESPVVDAPSIGPKTAARLEDVGIFTIGDLLDCDIEETAFLLDVHYIDSETLRDWQDQTKLMMEVPGLRVHDVQIMVGAGIRTSKELAEAPARTLFLLATEFLNSPEGERVRRGDDLFMEEEVEEWIERARDAA</sequence>
<dbReference type="Gene3D" id="1.10.575.10">
    <property type="entry name" value="P1 Nuclease"/>
    <property type="match status" value="1"/>
</dbReference>
<evidence type="ECO:0000313" key="4">
    <source>
        <dbReference type="EMBL" id="KCZ90900.1"/>
    </source>
</evidence>
<dbReference type="EMBL" id="ARYJ01000001">
    <property type="protein sequence ID" value="KCZ90900.1"/>
    <property type="molecule type" value="Genomic_DNA"/>
</dbReference>
<feature type="domain" description="DUF4332" evidence="3">
    <location>
        <begin position="539"/>
        <end position="662"/>
    </location>
</feature>
<dbReference type="SUPFAM" id="SSF48537">
    <property type="entry name" value="Phospholipase C/P1 nuclease"/>
    <property type="match status" value="1"/>
</dbReference>
<evidence type="ECO:0000259" key="3">
    <source>
        <dbReference type="Pfam" id="PF14229"/>
    </source>
</evidence>
<keyword evidence="5" id="KW-1185">Reference proteome</keyword>
<dbReference type="Gene3D" id="1.10.150.20">
    <property type="entry name" value="5' to 3' exonuclease, C-terminal subdomain"/>
    <property type="match status" value="1"/>
</dbReference>
<dbReference type="eggNOG" id="COG0389">
    <property type="taxonomic scope" value="Bacteria"/>
</dbReference>
<organism evidence="4 5">
    <name type="scientific">Hyphomonas jannaschiana VP2</name>
    <dbReference type="NCBI Taxonomy" id="1280952"/>
    <lineage>
        <taxon>Bacteria</taxon>
        <taxon>Pseudomonadati</taxon>
        <taxon>Pseudomonadota</taxon>
        <taxon>Alphaproteobacteria</taxon>
        <taxon>Hyphomonadales</taxon>
        <taxon>Hyphomonadaceae</taxon>
        <taxon>Hyphomonas</taxon>
    </lineage>
</organism>
<evidence type="ECO:0000313" key="5">
    <source>
        <dbReference type="Proteomes" id="UP000024816"/>
    </source>
</evidence>
<reference evidence="4 5" key="1">
    <citation type="journal article" date="2014" name="Antonie Van Leeuwenhoek">
        <title>Hyphomonas beringensis sp. nov. and Hyphomonas chukchiensis sp. nov., isolated from surface seawater of the Bering Sea and Chukchi Sea.</title>
        <authorList>
            <person name="Li C."/>
            <person name="Lai Q."/>
            <person name="Li G."/>
            <person name="Dong C."/>
            <person name="Wang J."/>
            <person name="Liao Y."/>
            <person name="Shao Z."/>
        </authorList>
    </citation>
    <scope>NUCLEOTIDE SEQUENCE [LARGE SCALE GENOMIC DNA]</scope>
    <source>
        <strain evidence="4 5">VP2</strain>
    </source>
</reference>